<dbReference type="RefSeq" id="WP_323576856.1">
    <property type="nucleotide sequence ID" value="NZ_JAYGJQ010000002.1"/>
</dbReference>
<evidence type="ECO:0000313" key="1">
    <source>
        <dbReference type="EMBL" id="MEA9356962.1"/>
    </source>
</evidence>
<gene>
    <name evidence="1" type="ORF">SHI21_12125</name>
</gene>
<organism evidence="1 2">
    <name type="scientific">Bacteriovorax antarcticus</name>
    <dbReference type="NCBI Taxonomy" id="3088717"/>
    <lineage>
        <taxon>Bacteria</taxon>
        <taxon>Pseudomonadati</taxon>
        <taxon>Bdellovibrionota</taxon>
        <taxon>Bacteriovoracia</taxon>
        <taxon>Bacteriovoracales</taxon>
        <taxon>Bacteriovoracaceae</taxon>
        <taxon>Bacteriovorax</taxon>
    </lineage>
</organism>
<sequence length="61" mass="6843">MTIQNAKSLVGHILIIEKLVQEIKNKRPLISDQQAFTLAHAMIETLESRNIPLPTEFSNAS</sequence>
<keyword evidence="2" id="KW-1185">Reference proteome</keyword>
<reference evidence="1 2" key="1">
    <citation type="submission" date="2023-11" db="EMBL/GenBank/DDBJ databases">
        <title>A Novel Polar Bacteriovorax (B. antarcticus) Isolated from the Biocrust in Antarctica.</title>
        <authorList>
            <person name="Mun W."/>
            <person name="Choi S.Y."/>
            <person name="Mitchell R.J."/>
        </authorList>
    </citation>
    <scope>NUCLEOTIDE SEQUENCE [LARGE SCALE GENOMIC DNA]</scope>
    <source>
        <strain evidence="1 2">PP10</strain>
    </source>
</reference>
<dbReference type="EMBL" id="JAYGJQ010000002">
    <property type="protein sequence ID" value="MEA9356962.1"/>
    <property type="molecule type" value="Genomic_DNA"/>
</dbReference>
<name>A0ABU5VV85_9BACT</name>
<dbReference type="Proteomes" id="UP001302274">
    <property type="component" value="Unassembled WGS sequence"/>
</dbReference>
<comment type="caution">
    <text evidence="1">The sequence shown here is derived from an EMBL/GenBank/DDBJ whole genome shotgun (WGS) entry which is preliminary data.</text>
</comment>
<evidence type="ECO:0000313" key="2">
    <source>
        <dbReference type="Proteomes" id="UP001302274"/>
    </source>
</evidence>
<protein>
    <submittedName>
        <fullName evidence="1">Uncharacterized protein</fullName>
    </submittedName>
</protein>
<proteinExistence type="predicted"/>
<accession>A0ABU5VV85</accession>